<dbReference type="Pfam" id="PF00903">
    <property type="entry name" value="Glyoxalase"/>
    <property type="match status" value="1"/>
</dbReference>
<gene>
    <name evidence="3" type="ORF">V3328_14220</name>
</gene>
<dbReference type="AlphaFoldDB" id="A0AAW9RK59"/>
<dbReference type="PANTHER" id="PTHR43048">
    <property type="entry name" value="METHYLMALONYL-COA EPIMERASE"/>
    <property type="match status" value="1"/>
</dbReference>
<sequence length="152" mass="16766">MLRHFDHMTIVVRDMDSATAFFGHLGFELDKDVVISGKVFEDYMGVPGIEAQHVTLALPAAPTRTEIQLLHYLNLPQDADPGIADLTRLGFNHICFAVDDLDAEVARLRAAGVTVRTDVLDFHQRKLVFLTGPEGVTVELSEWEPEPAAAAQ</sequence>
<feature type="domain" description="VOC" evidence="2">
    <location>
        <begin position="4"/>
        <end position="143"/>
    </location>
</feature>
<proteinExistence type="predicted"/>
<dbReference type="EMBL" id="JAZHOF010000005">
    <property type="protein sequence ID" value="MEJ8572642.1"/>
    <property type="molecule type" value="Genomic_DNA"/>
</dbReference>
<comment type="caution">
    <text evidence="3">The sequence shown here is derived from an EMBL/GenBank/DDBJ whole genome shotgun (WGS) entry which is preliminary data.</text>
</comment>
<evidence type="ECO:0000256" key="1">
    <source>
        <dbReference type="ARBA" id="ARBA00022723"/>
    </source>
</evidence>
<dbReference type="PROSITE" id="PS51819">
    <property type="entry name" value="VOC"/>
    <property type="match status" value="1"/>
</dbReference>
<evidence type="ECO:0000313" key="3">
    <source>
        <dbReference type="EMBL" id="MEJ8572642.1"/>
    </source>
</evidence>
<protein>
    <submittedName>
        <fullName evidence="3">VOC family protein</fullName>
    </submittedName>
</protein>
<keyword evidence="1" id="KW-0479">Metal-binding</keyword>
<dbReference type="InterPro" id="IPR029068">
    <property type="entry name" value="Glyas_Bleomycin-R_OHBP_Dase"/>
</dbReference>
<dbReference type="GO" id="GO:0004493">
    <property type="term" value="F:methylmalonyl-CoA epimerase activity"/>
    <property type="evidence" value="ECO:0007669"/>
    <property type="project" value="TreeGrafter"/>
</dbReference>
<name>A0AAW9RK59_9HYPH</name>
<keyword evidence="4" id="KW-1185">Reference proteome</keyword>
<reference evidence="3 4" key="1">
    <citation type="submission" date="2024-02" db="EMBL/GenBank/DDBJ databases">
        <title>Genome analysis and characterization of Microbaculum marinisediminis sp. nov., isolated from marine sediment.</title>
        <authorList>
            <person name="Du Z.-J."/>
            <person name="Ye Y.-Q."/>
            <person name="Zhang Z.-R."/>
            <person name="Yuan S.-M."/>
            <person name="Zhang X.-Y."/>
        </authorList>
    </citation>
    <scope>NUCLEOTIDE SEQUENCE [LARGE SCALE GENOMIC DNA]</scope>
    <source>
        <strain evidence="3 4">SDUM1044001</strain>
    </source>
</reference>
<dbReference type="InterPro" id="IPR037523">
    <property type="entry name" value="VOC_core"/>
</dbReference>
<dbReference type="Gene3D" id="3.10.180.10">
    <property type="entry name" value="2,3-Dihydroxybiphenyl 1,2-Dioxygenase, domain 1"/>
    <property type="match status" value="1"/>
</dbReference>
<organism evidence="3 4">
    <name type="scientific">Microbaculum marinum</name>
    <dbReference type="NCBI Taxonomy" id="1764581"/>
    <lineage>
        <taxon>Bacteria</taxon>
        <taxon>Pseudomonadati</taxon>
        <taxon>Pseudomonadota</taxon>
        <taxon>Alphaproteobacteria</taxon>
        <taxon>Hyphomicrobiales</taxon>
        <taxon>Tepidamorphaceae</taxon>
        <taxon>Microbaculum</taxon>
    </lineage>
</organism>
<evidence type="ECO:0000259" key="2">
    <source>
        <dbReference type="PROSITE" id="PS51819"/>
    </source>
</evidence>
<evidence type="ECO:0000313" key="4">
    <source>
        <dbReference type="Proteomes" id="UP001378188"/>
    </source>
</evidence>
<dbReference type="RefSeq" id="WP_340330337.1">
    <property type="nucleotide sequence ID" value="NZ_JAZHOF010000005.1"/>
</dbReference>
<accession>A0AAW9RK59</accession>
<dbReference type="SUPFAM" id="SSF54593">
    <property type="entry name" value="Glyoxalase/Bleomycin resistance protein/Dihydroxybiphenyl dioxygenase"/>
    <property type="match status" value="1"/>
</dbReference>
<dbReference type="PANTHER" id="PTHR43048:SF5">
    <property type="entry name" value="BLR5325 PROTEIN"/>
    <property type="match status" value="1"/>
</dbReference>
<dbReference type="Proteomes" id="UP001378188">
    <property type="component" value="Unassembled WGS sequence"/>
</dbReference>
<dbReference type="InterPro" id="IPR051785">
    <property type="entry name" value="MMCE/EMCE_epimerase"/>
</dbReference>
<dbReference type="GO" id="GO:0046491">
    <property type="term" value="P:L-methylmalonyl-CoA metabolic process"/>
    <property type="evidence" value="ECO:0007669"/>
    <property type="project" value="TreeGrafter"/>
</dbReference>
<dbReference type="GO" id="GO:0046872">
    <property type="term" value="F:metal ion binding"/>
    <property type="evidence" value="ECO:0007669"/>
    <property type="project" value="UniProtKB-KW"/>
</dbReference>
<dbReference type="InterPro" id="IPR004360">
    <property type="entry name" value="Glyas_Fos-R_dOase_dom"/>
</dbReference>